<dbReference type="Pfam" id="PF02543">
    <property type="entry name" value="Carbam_trans_N"/>
    <property type="match status" value="1"/>
</dbReference>
<dbReference type="PANTHER" id="PTHR34847:SF1">
    <property type="entry name" value="NODULATION PROTEIN U"/>
    <property type="match status" value="1"/>
</dbReference>
<dbReference type="EMBL" id="WOFH01000025">
    <property type="protein sequence ID" value="MUN42809.1"/>
    <property type="molecule type" value="Genomic_DNA"/>
</dbReference>
<dbReference type="GO" id="GO:0003824">
    <property type="term" value="F:catalytic activity"/>
    <property type="evidence" value="ECO:0007669"/>
    <property type="project" value="InterPro"/>
</dbReference>
<name>A0A7K1LEG5_9ACTN</name>
<dbReference type="PANTHER" id="PTHR34847">
    <property type="entry name" value="NODULATION PROTEIN U"/>
    <property type="match status" value="1"/>
</dbReference>
<organism evidence="4 5">
    <name type="scientific">Actinomadura litoris</name>
    <dbReference type="NCBI Taxonomy" id="2678616"/>
    <lineage>
        <taxon>Bacteria</taxon>
        <taxon>Bacillati</taxon>
        <taxon>Actinomycetota</taxon>
        <taxon>Actinomycetes</taxon>
        <taxon>Streptosporangiales</taxon>
        <taxon>Thermomonosporaceae</taxon>
        <taxon>Actinomadura</taxon>
    </lineage>
</organism>
<feature type="domain" description="Carbamoyltransferase C-terminal" evidence="3">
    <location>
        <begin position="370"/>
        <end position="538"/>
    </location>
</feature>
<protein>
    <recommendedName>
        <fullName evidence="6">Carbamoyltransferase</fullName>
    </recommendedName>
</protein>
<evidence type="ECO:0000256" key="1">
    <source>
        <dbReference type="ARBA" id="ARBA00006129"/>
    </source>
</evidence>
<dbReference type="Gene3D" id="3.90.870.20">
    <property type="entry name" value="Carbamoyltransferase, C-terminal domain"/>
    <property type="match status" value="1"/>
</dbReference>
<proteinExistence type="inferred from homology"/>
<evidence type="ECO:0000313" key="5">
    <source>
        <dbReference type="Proteomes" id="UP000432015"/>
    </source>
</evidence>
<dbReference type="InterPro" id="IPR031730">
    <property type="entry name" value="Carbam_trans_C"/>
</dbReference>
<dbReference type="AlphaFoldDB" id="A0A7K1LEG5"/>
<dbReference type="CDD" id="cd24098">
    <property type="entry name" value="ASKHA_NBD_TobZ_N"/>
    <property type="match status" value="1"/>
</dbReference>
<accession>A0A7K1LEG5</accession>
<evidence type="ECO:0000313" key="4">
    <source>
        <dbReference type="EMBL" id="MUN42809.1"/>
    </source>
</evidence>
<comment type="similarity">
    <text evidence="1">Belongs to the NodU/CmcH family.</text>
</comment>
<feature type="domain" description="Carbamoyltransferase" evidence="2">
    <location>
        <begin position="73"/>
        <end position="312"/>
    </location>
</feature>
<dbReference type="Gene3D" id="3.30.420.40">
    <property type="match status" value="1"/>
</dbReference>
<dbReference type="InterPro" id="IPR051338">
    <property type="entry name" value="NodU/CmcH_Carbamoyltrnsfr"/>
</dbReference>
<keyword evidence="5" id="KW-1185">Reference proteome</keyword>
<dbReference type="Pfam" id="PF16861">
    <property type="entry name" value="Carbam_trans_C"/>
    <property type="match status" value="1"/>
</dbReference>
<sequence length="541" mass="59341">MHSHATSWHDGGVAMLAPGGEIVALASERVGDRRKHSWDSRLAYRFLRDRPAYGRHLGGPGDRFVDNSGGLRREDHHLHHAASTFYGSGFDEAAVLVVDGQGYRHDRLVTTSVWRGTAAGLRLVEELAASSGVFAAESIGHFYTAVGVLAGMGQLNCEGKTMALAAYGRPSHFLDRLRRFAGTRDDGRYRVDPRFTSVVLANTLGREQFGWAPPEPQDQVLWEEFVRARARPPVPGCFDQDDMDIAHAGQVILEEIVLGLARRAHRLTGSPRLCLAGGVALNCVANGRIVRDGPFREVFVVPAPGDDGQAVGKLLLEVKARGLPVDTTMRTAYYGPPYSEDEVEAAVAAVGEHVEHARLDEAPLLAAVVDRLCDGQVVGWWQGRSELGPRALGHRSILADPRRAGMRDHINAAVKDREWFRPFAPMVVEERAGEFFELQGPSPFMALAVDVRPAARHLIPAAVHVDGKARVQTLGREQDRRCHRLLREFGARTGVPVLLNTSFNRRDEPLVETPSDACRAFLAMNLDALVLGDHLLTKRPA</sequence>
<dbReference type="InterPro" id="IPR038152">
    <property type="entry name" value="Carbam_trans_C_sf"/>
</dbReference>
<gene>
    <name evidence="4" type="ORF">GNZ18_40400</name>
</gene>
<dbReference type="Proteomes" id="UP000432015">
    <property type="component" value="Unassembled WGS sequence"/>
</dbReference>
<comment type="caution">
    <text evidence="4">The sequence shown here is derived from an EMBL/GenBank/DDBJ whole genome shotgun (WGS) entry which is preliminary data.</text>
</comment>
<dbReference type="InterPro" id="IPR003696">
    <property type="entry name" value="Carbtransf_dom"/>
</dbReference>
<evidence type="ECO:0000259" key="3">
    <source>
        <dbReference type="Pfam" id="PF16861"/>
    </source>
</evidence>
<reference evidence="4 5" key="1">
    <citation type="submission" date="2019-11" db="EMBL/GenBank/DDBJ databases">
        <authorList>
            <person name="Cao P."/>
        </authorList>
    </citation>
    <scope>NUCLEOTIDE SEQUENCE [LARGE SCALE GENOMIC DNA]</scope>
    <source>
        <strain evidence="4 5">NEAU-AAG5</strain>
    </source>
</reference>
<evidence type="ECO:0008006" key="6">
    <source>
        <dbReference type="Google" id="ProtNLM"/>
    </source>
</evidence>
<evidence type="ECO:0000259" key="2">
    <source>
        <dbReference type="Pfam" id="PF02543"/>
    </source>
</evidence>